<dbReference type="Pfam" id="PF07992">
    <property type="entry name" value="Pyr_redox_2"/>
    <property type="match status" value="1"/>
</dbReference>
<dbReference type="InterPro" id="IPR009051">
    <property type="entry name" value="Helical_ferredxn"/>
</dbReference>
<keyword evidence="3" id="KW-0314">Glutamate biosynthesis</keyword>
<keyword evidence="1" id="KW-0028">Amino-acid biosynthesis</keyword>
<accession>A0ABQ3WIJ5</accession>
<evidence type="ECO:0000256" key="3">
    <source>
        <dbReference type="ARBA" id="ARBA00023164"/>
    </source>
</evidence>
<dbReference type="InterPro" id="IPR006005">
    <property type="entry name" value="Glut_synth_ssu1"/>
</dbReference>
<dbReference type="PANTHER" id="PTHR43100">
    <property type="entry name" value="GLUTAMATE SYNTHASE [NADPH] SMALL CHAIN"/>
    <property type="match status" value="1"/>
</dbReference>
<dbReference type="EMBL" id="BOMF01000064">
    <property type="protein sequence ID" value="GID46061.1"/>
    <property type="molecule type" value="Genomic_DNA"/>
</dbReference>
<evidence type="ECO:0000313" key="6">
    <source>
        <dbReference type="EMBL" id="GID46061.1"/>
    </source>
</evidence>
<organism evidence="6">
    <name type="scientific">Actinoplanes campanulatus</name>
    <dbReference type="NCBI Taxonomy" id="113559"/>
    <lineage>
        <taxon>Bacteria</taxon>
        <taxon>Bacillati</taxon>
        <taxon>Actinomycetota</taxon>
        <taxon>Actinomycetes</taxon>
        <taxon>Micromonosporales</taxon>
        <taxon>Micromonosporaceae</taxon>
        <taxon>Actinoplanes</taxon>
    </lineage>
</organism>
<name>A0ABQ3WIJ5_9ACTN</name>
<dbReference type="Gene3D" id="1.10.1060.10">
    <property type="entry name" value="Alpha-helical ferredoxin"/>
    <property type="match status" value="1"/>
</dbReference>
<reference evidence="6" key="1">
    <citation type="submission" date="2021-01" db="EMBL/GenBank/DDBJ databases">
        <title>Whole genome shotgun sequence of Actinoplanes capillaceus NBRC 16408.</title>
        <authorList>
            <person name="Komaki H."/>
            <person name="Tamura T."/>
        </authorList>
    </citation>
    <scope>NUCLEOTIDE SEQUENCE [LARGE SCALE GENOMIC DNA]</scope>
    <source>
        <strain evidence="6">NBRC 16408</strain>
    </source>
</reference>
<comment type="caution">
    <text evidence="6">The sequence shown here is derived from an EMBL/GenBank/DDBJ whole genome shotgun (WGS) entry which is preliminary data.</text>
</comment>
<protein>
    <submittedName>
        <fullName evidence="6">Glutamate synthase</fullName>
    </submittedName>
</protein>
<dbReference type="InterPro" id="IPR051394">
    <property type="entry name" value="Glutamate_Synthase"/>
</dbReference>
<dbReference type="SUPFAM" id="SSF51971">
    <property type="entry name" value="Nucleotide-binding domain"/>
    <property type="match status" value="1"/>
</dbReference>
<feature type="domain" description="4Fe-4S ferredoxin-type" evidence="5">
    <location>
        <begin position="36"/>
        <end position="68"/>
    </location>
</feature>
<evidence type="ECO:0000256" key="4">
    <source>
        <dbReference type="ARBA" id="ARBA00029440"/>
    </source>
</evidence>
<dbReference type="PANTHER" id="PTHR43100:SF1">
    <property type="entry name" value="GLUTAMATE SYNTHASE [NADPH] SMALL CHAIN"/>
    <property type="match status" value="1"/>
</dbReference>
<dbReference type="Pfam" id="PF14691">
    <property type="entry name" value="Fer4_20"/>
    <property type="match status" value="1"/>
</dbReference>
<comment type="pathway">
    <text evidence="4">Amino-acid biosynthesis.</text>
</comment>
<keyword evidence="2" id="KW-0560">Oxidoreductase</keyword>
<dbReference type="InterPro" id="IPR036188">
    <property type="entry name" value="FAD/NAD-bd_sf"/>
</dbReference>
<evidence type="ECO:0000259" key="5">
    <source>
        <dbReference type="PROSITE" id="PS51379"/>
    </source>
</evidence>
<dbReference type="Gene3D" id="3.50.50.60">
    <property type="entry name" value="FAD/NAD(P)-binding domain"/>
    <property type="match status" value="2"/>
</dbReference>
<gene>
    <name evidence="6" type="primary">gltD</name>
    <name evidence="6" type="ORF">Aca07nite_33360</name>
</gene>
<proteinExistence type="predicted"/>
<dbReference type="PRINTS" id="PR00419">
    <property type="entry name" value="ADXRDTASE"/>
</dbReference>
<dbReference type="InterPro" id="IPR023753">
    <property type="entry name" value="FAD/NAD-binding_dom"/>
</dbReference>
<dbReference type="PROSITE" id="PS51379">
    <property type="entry name" value="4FE4S_FER_2"/>
    <property type="match status" value="1"/>
</dbReference>
<dbReference type="SUPFAM" id="SSF46548">
    <property type="entry name" value="alpha-helical ferredoxin"/>
    <property type="match status" value="1"/>
</dbReference>
<dbReference type="InterPro" id="IPR028261">
    <property type="entry name" value="DPD_II"/>
</dbReference>
<evidence type="ECO:0000256" key="2">
    <source>
        <dbReference type="ARBA" id="ARBA00023002"/>
    </source>
</evidence>
<dbReference type="NCBIfam" id="TIGR01317">
    <property type="entry name" value="GOGAT_sm_gam"/>
    <property type="match status" value="1"/>
</dbReference>
<dbReference type="InterPro" id="IPR017896">
    <property type="entry name" value="4Fe4S_Fe-S-bd"/>
</dbReference>
<sequence length="490" mass="52337">MPDPNGFLRYQRQLPKRRPVPVRILDYKEVYPPAGEELIRDQATRCMDCGIPFCHDGCPLGNRIPDWNDLVRTQQWEAAADSLHATNNFPEFTGRLCPAPCEAACVLGIGDDPVTIKQVEVEIANHAFDLGFVKPQPAPVASGRSVAVVGSGPAGLAAAQQLARAGHAVTVYERDDRIGGLLRYGIPDFKIEKHVIDARLAQMSAEGVEFQTGVDVGTDITADDLRERYDAVLLAAGALAGRDTPETPGRQLNGVHLAMEHLVPANRIVAGLQDTTPIDAHGKHVIIIGGGDTGADCLGVAHRQGAASITQLDQYPLPPDLRAGVKDPWPTWPLILRNYAAHEEGGDRVFGVAVQEFVGDGNGNLVAVRIADVSVQRVDGVRTVVVAPGTERELRADLVLLAIGFEGTEDQPLLSQFGISRNRRNVLDADQGWQTSAEGVFVAGDMHKGASLIVWAIAEGRAAAAAIHSYLGAAGELPAPVRSDSQPLSV</sequence>
<evidence type="ECO:0000256" key="1">
    <source>
        <dbReference type="ARBA" id="ARBA00022605"/>
    </source>
</evidence>
<dbReference type="RefSeq" id="WP_204296437.1">
    <property type="nucleotide sequence ID" value="NZ_BAAAGQ010000004.1"/>
</dbReference>